<feature type="transmembrane region" description="Helical" evidence="1">
    <location>
        <begin position="92"/>
        <end position="115"/>
    </location>
</feature>
<dbReference type="EMBL" id="VXMH01000076">
    <property type="protein sequence ID" value="MYC96300.1"/>
    <property type="molecule type" value="Genomic_DNA"/>
</dbReference>
<proteinExistence type="predicted"/>
<evidence type="ECO:0008006" key="3">
    <source>
        <dbReference type="Google" id="ProtNLM"/>
    </source>
</evidence>
<reference evidence="2" key="1">
    <citation type="submission" date="2019-09" db="EMBL/GenBank/DDBJ databases">
        <title>Characterisation of the sponge microbiome using genome-centric metagenomics.</title>
        <authorList>
            <person name="Engelberts J.P."/>
            <person name="Robbins S.J."/>
            <person name="De Goeij J.M."/>
            <person name="Aranda M."/>
            <person name="Bell S.C."/>
            <person name="Webster N.S."/>
        </authorList>
    </citation>
    <scope>NUCLEOTIDE SEQUENCE</scope>
    <source>
        <strain evidence="2">SB0661_bin_32</strain>
    </source>
</reference>
<accession>A0A6B1D8D9</accession>
<name>A0A6B1D8D9_9CHLR</name>
<feature type="transmembrane region" description="Helical" evidence="1">
    <location>
        <begin position="127"/>
        <end position="145"/>
    </location>
</feature>
<keyword evidence="1" id="KW-0472">Membrane</keyword>
<keyword evidence="1" id="KW-0812">Transmembrane</keyword>
<evidence type="ECO:0000313" key="2">
    <source>
        <dbReference type="EMBL" id="MYC96300.1"/>
    </source>
</evidence>
<gene>
    <name evidence="2" type="ORF">F4X14_15160</name>
</gene>
<comment type="caution">
    <text evidence="2">The sequence shown here is derived from an EMBL/GenBank/DDBJ whole genome shotgun (WGS) entry which is preliminary data.</text>
</comment>
<feature type="transmembrane region" description="Helical" evidence="1">
    <location>
        <begin position="157"/>
        <end position="176"/>
    </location>
</feature>
<dbReference type="AlphaFoldDB" id="A0A6B1D8D9"/>
<organism evidence="2">
    <name type="scientific">Caldilineaceae bacterium SB0661_bin_32</name>
    <dbReference type="NCBI Taxonomy" id="2605255"/>
    <lineage>
        <taxon>Bacteria</taxon>
        <taxon>Bacillati</taxon>
        <taxon>Chloroflexota</taxon>
        <taxon>Caldilineae</taxon>
        <taxon>Caldilineales</taxon>
        <taxon>Caldilineaceae</taxon>
    </lineage>
</organism>
<evidence type="ECO:0000256" key="1">
    <source>
        <dbReference type="SAM" id="Phobius"/>
    </source>
</evidence>
<feature type="transmembrane region" description="Helical" evidence="1">
    <location>
        <begin position="249"/>
        <end position="271"/>
    </location>
</feature>
<protein>
    <recommendedName>
        <fullName evidence="3">DUF998 domain-containing protein</fullName>
    </recommendedName>
</protein>
<feature type="transmembrane region" description="Helical" evidence="1">
    <location>
        <begin position="61"/>
        <end position="85"/>
    </location>
</feature>
<keyword evidence="1" id="KW-1133">Transmembrane helix</keyword>
<sequence>MPKVTMIRLIIANVLLTLMWLALAFGYPGYEFTIYTFGLGLDGGAARNDAFDLQLSLGAALGIPSMAFIDHFNILFVTAAPLAWWRNAKVQMIVLGMAILNGLYMFLFVAVFLPPWILGQGDRVEDWMLGLVVSAVFLLCVILKLPVVRYRGILRNWAIGVGVVAAYFVVTAATRASQLQNVRALRRMCVTTPGEGEPWPSGWQWEPMPFGNSEGWPLGPWPEGEKLAGCEPSADLIAAAAAELQAVGYLPLGLVLGLIVVGVGAYFVAVLRAEEPSAA</sequence>